<organism evidence="1 2">
    <name type="scientific">Grifola frondosa</name>
    <name type="common">Maitake</name>
    <name type="synonym">Polyporus frondosus</name>
    <dbReference type="NCBI Taxonomy" id="5627"/>
    <lineage>
        <taxon>Eukaryota</taxon>
        <taxon>Fungi</taxon>
        <taxon>Dikarya</taxon>
        <taxon>Basidiomycota</taxon>
        <taxon>Agaricomycotina</taxon>
        <taxon>Agaricomycetes</taxon>
        <taxon>Polyporales</taxon>
        <taxon>Grifolaceae</taxon>
        <taxon>Grifola</taxon>
    </lineage>
</organism>
<evidence type="ECO:0000313" key="1">
    <source>
        <dbReference type="EMBL" id="OBZ79893.1"/>
    </source>
</evidence>
<sequence>MTVHSPTLVSQVFSSNLYSGWLQQKVIQYARTYALSVLSTGIVRGQLRITDSHGTYSFGSPGLQEKSKYPIVSITVLNDNMWARILLSHDMGLSEAYMSGEFETSSLKSLFDLWLENRGSLHPLSTTFSTMVSYISSLAIRAFGRQSLSMAVKNVVEAYDTSNALFKVIRHCQ</sequence>
<dbReference type="SUPFAM" id="SSF53335">
    <property type="entry name" value="S-adenosyl-L-methionine-dependent methyltransferases"/>
    <property type="match status" value="1"/>
</dbReference>
<dbReference type="Proteomes" id="UP000092993">
    <property type="component" value="Unassembled WGS sequence"/>
</dbReference>
<dbReference type="EMBL" id="LUGG01000001">
    <property type="protein sequence ID" value="OBZ79893.1"/>
    <property type="molecule type" value="Genomic_DNA"/>
</dbReference>
<dbReference type="OMA" id="NMWARIL"/>
<comment type="caution">
    <text evidence="1">The sequence shown here is derived from an EMBL/GenBank/DDBJ whole genome shotgun (WGS) entry which is preliminary data.</text>
</comment>
<evidence type="ECO:0000313" key="2">
    <source>
        <dbReference type="Proteomes" id="UP000092993"/>
    </source>
</evidence>
<reference evidence="1 2" key="1">
    <citation type="submission" date="2016-03" db="EMBL/GenBank/DDBJ databases">
        <title>Whole genome sequencing of Grifola frondosa 9006-11.</title>
        <authorList>
            <person name="Min B."/>
            <person name="Park H."/>
            <person name="Kim J.-G."/>
            <person name="Cho H."/>
            <person name="Oh Y.-L."/>
            <person name="Kong W.-S."/>
            <person name="Choi I.-G."/>
        </authorList>
    </citation>
    <scope>NUCLEOTIDE SEQUENCE [LARGE SCALE GENOMIC DNA]</scope>
    <source>
        <strain evidence="1 2">9006-11</strain>
    </source>
</reference>
<name>A0A1C7MSM8_GRIFR</name>
<gene>
    <name evidence="1" type="ORF">A0H81_00126</name>
</gene>
<dbReference type="OrthoDB" id="8300214at2759"/>
<proteinExistence type="predicted"/>
<dbReference type="AlphaFoldDB" id="A0A1C7MSM8"/>
<accession>A0A1C7MSM8</accession>
<dbReference type="STRING" id="5627.A0A1C7MSM8"/>
<dbReference type="InterPro" id="IPR029063">
    <property type="entry name" value="SAM-dependent_MTases_sf"/>
</dbReference>
<keyword evidence="2" id="KW-1185">Reference proteome</keyword>
<protein>
    <submittedName>
        <fullName evidence="1">Uncharacterized protein</fullName>
    </submittedName>
</protein>